<dbReference type="Proteomes" id="UP001147700">
    <property type="component" value="Unassembled WGS sequence"/>
</dbReference>
<dbReference type="EMBL" id="JAPCID010000005">
    <property type="protein sequence ID" value="MDA0136684.1"/>
    <property type="molecule type" value="Genomic_DNA"/>
</dbReference>
<dbReference type="PROSITE" id="PS50887">
    <property type="entry name" value="GGDEF"/>
    <property type="match status" value="1"/>
</dbReference>
<feature type="transmembrane region" description="Helical" evidence="1">
    <location>
        <begin position="135"/>
        <end position="153"/>
    </location>
</feature>
<dbReference type="PANTHER" id="PTHR45138:SF9">
    <property type="entry name" value="DIGUANYLATE CYCLASE DGCM-RELATED"/>
    <property type="match status" value="1"/>
</dbReference>
<dbReference type="Pfam" id="PF00990">
    <property type="entry name" value="GGDEF"/>
    <property type="match status" value="1"/>
</dbReference>
<organism evidence="3 4">
    <name type="scientific">Solirubrobacter deserti</name>
    <dbReference type="NCBI Taxonomy" id="2282478"/>
    <lineage>
        <taxon>Bacteria</taxon>
        <taxon>Bacillati</taxon>
        <taxon>Actinomycetota</taxon>
        <taxon>Thermoleophilia</taxon>
        <taxon>Solirubrobacterales</taxon>
        <taxon>Solirubrobacteraceae</taxon>
        <taxon>Solirubrobacter</taxon>
    </lineage>
</organism>
<sequence>MPRRAEPALVYSAAAIFAAAGVVGAIESLLPEGPEFSPAAGLSALAIAALLTLFGRRLPRWVVYAFGPVGAALVALAVATTRGYSDAAIIYCWPVIWVASFYGTRATVAIVAWVGIVHGVALAAMPDGMASADRWADVVVSVSVVAVVVRVLAARNERLVAQLSTEARVDPLTGLWNRRAFGERLDTESARAVREGTSLAVVMFDIDHFKRINDVHGHDVGDRVLKWVAETLMRETRGADITARVGGEEFLVVLPGTGVEGACEFAERVRAAIAGGGGPVELTISAGVAAGTVKTAEHGLVDAADRALYAAKRGGRNAVRVTPVEVGRSFSAPP</sequence>
<evidence type="ECO:0000259" key="2">
    <source>
        <dbReference type="PROSITE" id="PS50887"/>
    </source>
</evidence>
<dbReference type="RefSeq" id="WP_202952288.1">
    <property type="nucleotide sequence ID" value="NZ_JAPCID010000005.1"/>
</dbReference>
<feature type="transmembrane region" description="Helical" evidence="1">
    <location>
        <begin position="36"/>
        <end position="54"/>
    </location>
</feature>
<dbReference type="InterPro" id="IPR050469">
    <property type="entry name" value="Diguanylate_Cyclase"/>
</dbReference>
<protein>
    <submittedName>
        <fullName evidence="3">GGDEF domain-containing protein</fullName>
    </submittedName>
</protein>
<dbReference type="PANTHER" id="PTHR45138">
    <property type="entry name" value="REGULATORY COMPONENTS OF SENSORY TRANSDUCTION SYSTEM"/>
    <property type="match status" value="1"/>
</dbReference>
<feature type="transmembrane region" description="Helical" evidence="1">
    <location>
        <begin position="110"/>
        <end position="129"/>
    </location>
</feature>
<keyword evidence="1" id="KW-0812">Transmembrane</keyword>
<dbReference type="InterPro" id="IPR043128">
    <property type="entry name" value="Rev_trsase/Diguanyl_cyclase"/>
</dbReference>
<evidence type="ECO:0000313" key="3">
    <source>
        <dbReference type="EMBL" id="MDA0136684.1"/>
    </source>
</evidence>
<dbReference type="InterPro" id="IPR029787">
    <property type="entry name" value="Nucleotide_cyclase"/>
</dbReference>
<reference evidence="3" key="1">
    <citation type="submission" date="2022-10" db="EMBL/GenBank/DDBJ databases">
        <title>The WGS of Solirubrobacter sp. CPCC 204708.</title>
        <authorList>
            <person name="Jiang Z."/>
        </authorList>
    </citation>
    <scope>NUCLEOTIDE SEQUENCE</scope>
    <source>
        <strain evidence="3">CPCC 204708</strain>
    </source>
</reference>
<keyword evidence="1" id="KW-0472">Membrane</keyword>
<dbReference type="CDD" id="cd01949">
    <property type="entry name" value="GGDEF"/>
    <property type="match status" value="1"/>
</dbReference>
<gene>
    <name evidence="3" type="ORF">OJ962_04185</name>
</gene>
<keyword evidence="1" id="KW-1133">Transmembrane helix</keyword>
<name>A0ABT4RDS0_9ACTN</name>
<evidence type="ECO:0000313" key="4">
    <source>
        <dbReference type="Proteomes" id="UP001147700"/>
    </source>
</evidence>
<feature type="transmembrane region" description="Helical" evidence="1">
    <location>
        <begin position="61"/>
        <end position="81"/>
    </location>
</feature>
<dbReference type="Gene3D" id="3.30.70.270">
    <property type="match status" value="1"/>
</dbReference>
<dbReference type="InterPro" id="IPR000160">
    <property type="entry name" value="GGDEF_dom"/>
</dbReference>
<dbReference type="NCBIfam" id="TIGR00254">
    <property type="entry name" value="GGDEF"/>
    <property type="match status" value="1"/>
</dbReference>
<feature type="transmembrane region" description="Helical" evidence="1">
    <location>
        <begin position="9"/>
        <end position="30"/>
    </location>
</feature>
<comment type="caution">
    <text evidence="3">The sequence shown here is derived from an EMBL/GenBank/DDBJ whole genome shotgun (WGS) entry which is preliminary data.</text>
</comment>
<dbReference type="SUPFAM" id="SSF55073">
    <property type="entry name" value="Nucleotide cyclase"/>
    <property type="match status" value="1"/>
</dbReference>
<feature type="domain" description="GGDEF" evidence="2">
    <location>
        <begin position="197"/>
        <end position="324"/>
    </location>
</feature>
<proteinExistence type="predicted"/>
<dbReference type="SMART" id="SM00267">
    <property type="entry name" value="GGDEF"/>
    <property type="match status" value="1"/>
</dbReference>
<keyword evidence="4" id="KW-1185">Reference proteome</keyword>
<accession>A0ABT4RDS0</accession>
<evidence type="ECO:0000256" key="1">
    <source>
        <dbReference type="SAM" id="Phobius"/>
    </source>
</evidence>